<evidence type="ECO:0000256" key="1">
    <source>
        <dbReference type="SAM" id="MobiDB-lite"/>
    </source>
</evidence>
<gene>
    <name evidence="2" type="ORF">Cgig2_011767</name>
</gene>
<feature type="compositionally biased region" description="Pro residues" evidence="1">
    <location>
        <begin position="255"/>
        <end position="264"/>
    </location>
</feature>
<dbReference type="OrthoDB" id="1752268at2759"/>
<proteinExistence type="predicted"/>
<dbReference type="Proteomes" id="UP001153076">
    <property type="component" value="Unassembled WGS sequence"/>
</dbReference>
<evidence type="ECO:0000313" key="2">
    <source>
        <dbReference type="EMBL" id="KAJ8425383.1"/>
    </source>
</evidence>
<accession>A0A9Q1GSL7</accession>
<organism evidence="2 3">
    <name type="scientific">Carnegiea gigantea</name>
    <dbReference type="NCBI Taxonomy" id="171969"/>
    <lineage>
        <taxon>Eukaryota</taxon>
        <taxon>Viridiplantae</taxon>
        <taxon>Streptophyta</taxon>
        <taxon>Embryophyta</taxon>
        <taxon>Tracheophyta</taxon>
        <taxon>Spermatophyta</taxon>
        <taxon>Magnoliopsida</taxon>
        <taxon>eudicotyledons</taxon>
        <taxon>Gunneridae</taxon>
        <taxon>Pentapetalae</taxon>
        <taxon>Caryophyllales</taxon>
        <taxon>Cactineae</taxon>
        <taxon>Cactaceae</taxon>
        <taxon>Cactoideae</taxon>
        <taxon>Echinocereeae</taxon>
        <taxon>Carnegiea</taxon>
    </lineage>
</organism>
<reference evidence="2" key="1">
    <citation type="submission" date="2022-04" db="EMBL/GenBank/DDBJ databases">
        <title>Carnegiea gigantea Genome sequencing and assembly v2.</title>
        <authorList>
            <person name="Copetti D."/>
            <person name="Sanderson M.J."/>
            <person name="Burquez A."/>
            <person name="Wojciechowski M.F."/>
        </authorList>
    </citation>
    <scope>NUCLEOTIDE SEQUENCE</scope>
    <source>
        <strain evidence="2">SGP5-SGP5p</strain>
        <tissue evidence="2">Aerial part</tissue>
    </source>
</reference>
<comment type="caution">
    <text evidence="2">The sequence shown here is derived from an EMBL/GenBank/DDBJ whole genome shotgun (WGS) entry which is preliminary data.</text>
</comment>
<dbReference type="AlphaFoldDB" id="A0A9Q1GSL7"/>
<protein>
    <submittedName>
        <fullName evidence="2">Uncharacterized protein</fullName>
    </submittedName>
</protein>
<sequence>MPSLTRFQNTSEELWMRLTRPGRFPSSLTYRLTDANPPTGRKGYHLLVALSGGKKCLDQTEAVDTQPWDPPVTPRRGQLPNQQLLPCLMQHIPCEPPSSRSKNRLLSLKKRPLSGHTMTECRDLGKALHELADKGQINRFLKRRPRFLRREQEPAQPQLCDKECSMEVVATIARGYVEGITRSASKTQLRSAQSKNLEVDFVVVDVPMTYTVILGHPTIHKPADARLRSGGKPQNSCPPETLEPASRRPCVNSPWPGPPFLPPRPRQHQPRPS</sequence>
<evidence type="ECO:0000313" key="3">
    <source>
        <dbReference type="Proteomes" id="UP001153076"/>
    </source>
</evidence>
<keyword evidence="3" id="KW-1185">Reference proteome</keyword>
<dbReference type="EMBL" id="JAKOGI010001484">
    <property type="protein sequence ID" value="KAJ8425383.1"/>
    <property type="molecule type" value="Genomic_DNA"/>
</dbReference>
<name>A0A9Q1GSL7_9CARY</name>
<feature type="region of interest" description="Disordered" evidence="1">
    <location>
        <begin position="225"/>
        <end position="273"/>
    </location>
</feature>